<dbReference type="GeneID" id="110979624"/>
<dbReference type="GO" id="GO:0005615">
    <property type="term" value="C:extracellular space"/>
    <property type="evidence" value="ECO:0007669"/>
    <property type="project" value="TreeGrafter"/>
</dbReference>
<evidence type="ECO:0000256" key="10">
    <source>
        <dbReference type="ARBA" id="ARBA00022801"/>
    </source>
</evidence>
<evidence type="ECO:0000256" key="2">
    <source>
        <dbReference type="ARBA" id="ARBA00003091"/>
    </source>
</evidence>
<comment type="subcellular location">
    <subcellularLocation>
        <location evidence="3">Secreted</location>
    </subcellularLocation>
</comment>
<dbReference type="GO" id="GO:0008270">
    <property type="term" value="F:zinc ion binding"/>
    <property type="evidence" value="ECO:0007669"/>
    <property type="project" value="InterPro"/>
</dbReference>
<evidence type="ECO:0000256" key="6">
    <source>
        <dbReference type="ARBA" id="ARBA00022645"/>
    </source>
</evidence>
<proteinExistence type="inferred from homology"/>
<dbReference type="SMART" id="SM00631">
    <property type="entry name" value="Zn_pept"/>
    <property type="match status" value="1"/>
</dbReference>
<dbReference type="RefSeq" id="XP_022091295.1">
    <property type="nucleotide sequence ID" value="XM_022235603.1"/>
</dbReference>
<keyword evidence="6" id="KW-0121">Carboxypeptidase</keyword>
<evidence type="ECO:0000256" key="7">
    <source>
        <dbReference type="ARBA" id="ARBA00022670"/>
    </source>
</evidence>
<dbReference type="SUPFAM" id="SSF54897">
    <property type="entry name" value="Protease propeptides/inhibitors"/>
    <property type="match status" value="1"/>
</dbReference>
<keyword evidence="10" id="KW-0378">Hydrolase</keyword>
<dbReference type="Pfam" id="PF00246">
    <property type="entry name" value="Peptidase_M14"/>
    <property type="match status" value="1"/>
</dbReference>
<evidence type="ECO:0000256" key="13">
    <source>
        <dbReference type="ARBA" id="ARBA00023049"/>
    </source>
</evidence>
<evidence type="ECO:0000256" key="11">
    <source>
        <dbReference type="ARBA" id="ARBA00022833"/>
    </source>
</evidence>
<keyword evidence="15" id="KW-1015">Disulfide bond</keyword>
<evidence type="ECO:0000256" key="15">
    <source>
        <dbReference type="ARBA" id="ARBA00023157"/>
    </source>
</evidence>
<feature type="signal peptide" evidence="18">
    <location>
        <begin position="1"/>
        <end position="15"/>
    </location>
</feature>
<evidence type="ECO:0000256" key="9">
    <source>
        <dbReference type="ARBA" id="ARBA00022729"/>
    </source>
</evidence>
<comment type="similarity">
    <text evidence="4 17">Belongs to the peptidase M14 family.</text>
</comment>
<dbReference type="OMA" id="HMDVHAY"/>
<dbReference type="KEGG" id="aplc:110979624"/>
<evidence type="ECO:0000313" key="20">
    <source>
        <dbReference type="Proteomes" id="UP000694845"/>
    </source>
</evidence>
<keyword evidence="13" id="KW-0482">Metalloprotease</keyword>
<evidence type="ECO:0000256" key="5">
    <source>
        <dbReference type="ARBA" id="ARBA00022525"/>
    </source>
</evidence>
<comment type="function">
    <text evidence="2">Extracellular metalloprotease that contributes to pathogenicity.</text>
</comment>
<keyword evidence="14" id="KW-0865">Zymogen</keyword>
<dbReference type="PROSITE" id="PS52035">
    <property type="entry name" value="PEPTIDASE_M14"/>
    <property type="match status" value="1"/>
</dbReference>
<feature type="domain" description="Peptidase M14" evidence="19">
    <location>
        <begin position="119"/>
        <end position="419"/>
    </location>
</feature>
<dbReference type="CDD" id="cd03860">
    <property type="entry name" value="M14_CP_A-B_like"/>
    <property type="match status" value="1"/>
</dbReference>
<dbReference type="OrthoDB" id="3626597at2759"/>
<dbReference type="GO" id="GO:0004181">
    <property type="term" value="F:metallocarboxypeptidase activity"/>
    <property type="evidence" value="ECO:0007669"/>
    <property type="project" value="InterPro"/>
</dbReference>
<dbReference type="InterPro" id="IPR036990">
    <property type="entry name" value="M14A-like_propep"/>
</dbReference>
<evidence type="ECO:0000256" key="4">
    <source>
        <dbReference type="ARBA" id="ARBA00005988"/>
    </source>
</evidence>
<comment type="function">
    <text evidence="16">Involved in the digestion of the blood meal.</text>
</comment>
<evidence type="ECO:0000256" key="3">
    <source>
        <dbReference type="ARBA" id="ARBA00004613"/>
    </source>
</evidence>
<dbReference type="PANTHER" id="PTHR11705:SF143">
    <property type="entry name" value="SLL0236 PROTEIN"/>
    <property type="match status" value="1"/>
</dbReference>
<keyword evidence="11" id="KW-0862">Zinc</keyword>
<evidence type="ECO:0000256" key="1">
    <source>
        <dbReference type="ARBA" id="ARBA00001947"/>
    </source>
</evidence>
<dbReference type="Proteomes" id="UP000694845">
    <property type="component" value="Unplaced"/>
</dbReference>
<evidence type="ECO:0000256" key="18">
    <source>
        <dbReference type="SAM" id="SignalP"/>
    </source>
</evidence>
<dbReference type="Gene3D" id="3.40.630.10">
    <property type="entry name" value="Zn peptidases"/>
    <property type="match status" value="1"/>
</dbReference>
<dbReference type="PRINTS" id="PR00765">
    <property type="entry name" value="CRBOXYPTASEA"/>
</dbReference>
<protein>
    <submittedName>
        <fullName evidence="21">Carboxypeptidase B-like</fullName>
    </submittedName>
</protein>
<comment type="cofactor">
    <cofactor evidence="1">
        <name>Zn(2+)</name>
        <dbReference type="ChEBI" id="CHEBI:29105"/>
    </cofactor>
</comment>
<dbReference type="FunFam" id="3.30.70.340:FF:000001">
    <property type="entry name" value="Carboxypeptidase A5"/>
    <property type="match status" value="1"/>
</dbReference>
<evidence type="ECO:0000256" key="12">
    <source>
        <dbReference type="ARBA" id="ARBA00023026"/>
    </source>
</evidence>
<keyword evidence="7" id="KW-0645">Protease</keyword>
<dbReference type="FunFam" id="3.40.630.10:FF:000040">
    <property type="entry name" value="zinc carboxypeptidase"/>
    <property type="match status" value="1"/>
</dbReference>
<keyword evidence="12" id="KW-0843">Virulence</keyword>
<dbReference type="SUPFAM" id="SSF53187">
    <property type="entry name" value="Zn-dependent exopeptidases"/>
    <property type="match status" value="1"/>
</dbReference>
<dbReference type="InterPro" id="IPR003146">
    <property type="entry name" value="M14A_act_pep"/>
</dbReference>
<organism evidence="20 21">
    <name type="scientific">Acanthaster planci</name>
    <name type="common">Crown-of-thorns starfish</name>
    <dbReference type="NCBI Taxonomy" id="133434"/>
    <lineage>
        <taxon>Eukaryota</taxon>
        <taxon>Metazoa</taxon>
        <taxon>Echinodermata</taxon>
        <taxon>Eleutherozoa</taxon>
        <taxon>Asterozoa</taxon>
        <taxon>Asteroidea</taxon>
        <taxon>Valvatacea</taxon>
        <taxon>Valvatida</taxon>
        <taxon>Acanthasteridae</taxon>
        <taxon>Acanthaster</taxon>
    </lineage>
</organism>
<gene>
    <name evidence="21" type="primary">LOC110979624</name>
</gene>
<name>A0A8B7YFX3_ACAPL</name>
<dbReference type="GO" id="GO:0006508">
    <property type="term" value="P:proteolysis"/>
    <property type="evidence" value="ECO:0007669"/>
    <property type="project" value="UniProtKB-KW"/>
</dbReference>
<dbReference type="AlphaFoldDB" id="A0A8B7YFX3"/>
<dbReference type="Pfam" id="PF02244">
    <property type="entry name" value="Propep_M14"/>
    <property type="match status" value="1"/>
</dbReference>
<keyword evidence="8" id="KW-0479">Metal-binding</keyword>
<evidence type="ECO:0000256" key="17">
    <source>
        <dbReference type="PROSITE-ProRule" id="PRU01379"/>
    </source>
</evidence>
<dbReference type="InterPro" id="IPR000834">
    <property type="entry name" value="Peptidase_M14"/>
</dbReference>
<feature type="chain" id="PRO_5034442601" evidence="18">
    <location>
        <begin position="16"/>
        <end position="425"/>
    </location>
</feature>
<sequence>MHALLILALITLSASTPSQVRYDGYEVLRIVPRSEDQMQWMEHFEETFVSKLDFWRMSHSVNQPLDVMVPPRYQTELRELLESRGIGFSVHIEDVQKLIEESMKSSAGVRAVSGFDYNTYHTYEELMQWVTNFVSEYSNIAEEIVVTRSVEGRDIKAIKLGRKSSGKPGAFMQGGIHAREWISPATMVNVAKKLAESYGSDPDVTAMLDSFDWYIVPCLNVDGYSYSWTNDRMWRKNRQVTSKRRCMGVDLNRNYDYQWGGRGASSNECDETYHGPSPMSEPELSGLTTWLLGLKAAGQPFHMHMDVHAYGQYWLYPWGYSALVPLPPEAGDMDTVARKATSSLANLYGTSYLVGGSAKAMYAASGASEDWGFGTLGAKYTYVVELRDEGRYGFLLPEFQIQPTAEETFEAIKELGRSLVAEYGL</sequence>
<evidence type="ECO:0000256" key="14">
    <source>
        <dbReference type="ARBA" id="ARBA00023145"/>
    </source>
</evidence>
<dbReference type="PANTHER" id="PTHR11705">
    <property type="entry name" value="PROTEASE FAMILY M14 CARBOXYPEPTIDASE A,B"/>
    <property type="match status" value="1"/>
</dbReference>
<dbReference type="Gene3D" id="3.30.70.340">
    <property type="entry name" value="Metallocarboxypeptidase-like"/>
    <property type="match status" value="1"/>
</dbReference>
<keyword evidence="20" id="KW-1185">Reference proteome</keyword>
<reference evidence="21" key="1">
    <citation type="submission" date="2025-08" db="UniProtKB">
        <authorList>
            <consortium name="RefSeq"/>
        </authorList>
    </citation>
    <scope>IDENTIFICATION</scope>
</reference>
<keyword evidence="5" id="KW-0964">Secreted</keyword>
<evidence type="ECO:0000256" key="8">
    <source>
        <dbReference type="ARBA" id="ARBA00022723"/>
    </source>
</evidence>
<evidence type="ECO:0000256" key="16">
    <source>
        <dbReference type="ARBA" id="ARBA00057299"/>
    </source>
</evidence>
<evidence type="ECO:0000259" key="19">
    <source>
        <dbReference type="PROSITE" id="PS52035"/>
    </source>
</evidence>
<accession>A0A8B7YFX3</accession>
<keyword evidence="9 18" id="KW-0732">Signal</keyword>
<feature type="active site" description="Proton donor/acceptor" evidence="17">
    <location>
        <position position="385"/>
    </location>
</feature>
<evidence type="ECO:0000313" key="21">
    <source>
        <dbReference type="RefSeq" id="XP_022091295.1"/>
    </source>
</evidence>